<keyword evidence="2" id="KW-1185">Reference proteome</keyword>
<dbReference type="EMBL" id="FMAR01000002">
    <property type="protein sequence ID" value="SCB99750.1"/>
    <property type="molecule type" value="Genomic_DNA"/>
</dbReference>
<name>A0A1C4AYP7_9BACT</name>
<sequence>MIYVRIFHVFRYGLSPNSVFFMMGIIKCRQLQENVVLHHIKVLDT</sequence>
<reference evidence="1 2" key="1">
    <citation type="submission" date="2016-08" db="EMBL/GenBank/DDBJ databases">
        <authorList>
            <person name="Seilhamer J.J."/>
        </authorList>
    </citation>
    <scope>NUCLEOTIDE SEQUENCE [LARGE SCALE GENOMIC DNA]</scope>
    <source>
        <strain evidence="1 2">A37T2</strain>
    </source>
</reference>
<proteinExistence type="predicted"/>
<evidence type="ECO:0000313" key="2">
    <source>
        <dbReference type="Proteomes" id="UP000242818"/>
    </source>
</evidence>
<organism evidence="1 2">
    <name type="scientific">Chitinophaga costaii</name>
    <dbReference type="NCBI Taxonomy" id="1335309"/>
    <lineage>
        <taxon>Bacteria</taxon>
        <taxon>Pseudomonadati</taxon>
        <taxon>Bacteroidota</taxon>
        <taxon>Chitinophagia</taxon>
        <taxon>Chitinophagales</taxon>
        <taxon>Chitinophagaceae</taxon>
        <taxon>Chitinophaga</taxon>
    </lineage>
</organism>
<protein>
    <submittedName>
        <fullName evidence="1">Uncharacterized protein</fullName>
    </submittedName>
</protein>
<evidence type="ECO:0000313" key="1">
    <source>
        <dbReference type="EMBL" id="SCB99750.1"/>
    </source>
</evidence>
<gene>
    <name evidence="1" type="ORF">GA0116948_102348</name>
</gene>
<dbReference type="Proteomes" id="UP000242818">
    <property type="component" value="Unassembled WGS sequence"/>
</dbReference>
<accession>A0A1C4AYP7</accession>
<dbReference type="AlphaFoldDB" id="A0A1C4AYP7"/>